<sequence length="422" mass="46266">MSALRLCLLAALTGLCQVLVQSEDASCEAASKGNSAALLQAAANRTEVEQVVEQGDDIQDDEDELSDSLLERSHSGGAHRNESMDLEDSVVAKGSRRRRSRRRTTTTTTTVDCGDATEYVSISWLTSGGMCLEGVNSGGAQTIDSASCSSINNGRDRFYFEDNGDGYCTLKADFATRRRSAKGKTVTCGTNNQAPAYCKQHGSQSYNKLKLEDLGSNKYSIWWYDSNGNEKMAKRDTFGMMIEDYNSQDTADFKVYKNAIFSGNLQNCQLVPEALVECFGNMLVRSKRAGHFVPWHISFLSSIVSVGLQGVSRNQVLVMECLQKNKGKSLMNCGLSLDRLLLLIHDFDSTVMLRRPSPDSWRPEDAELVFYASCLDLLVGLAIGRSNIVNKPFVADIFSKIHCLALLSKVPFAEDQSSPAGV</sequence>
<organism evidence="3 4">
    <name type="scientific">Durusdinium trenchii</name>
    <dbReference type="NCBI Taxonomy" id="1381693"/>
    <lineage>
        <taxon>Eukaryota</taxon>
        <taxon>Sar</taxon>
        <taxon>Alveolata</taxon>
        <taxon>Dinophyceae</taxon>
        <taxon>Suessiales</taxon>
        <taxon>Symbiodiniaceae</taxon>
        <taxon>Durusdinium</taxon>
    </lineage>
</organism>
<feature type="chain" id="PRO_5047082323" evidence="2">
    <location>
        <begin position="23"/>
        <end position="422"/>
    </location>
</feature>
<proteinExistence type="predicted"/>
<dbReference type="Proteomes" id="UP001642484">
    <property type="component" value="Unassembled WGS sequence"/>
</dbReference>
<feature type="compositionally biased region" description="Basic and acidic residues" evidence="1">
    <location>
        <begin position="69"/>
        <end position="83"/>
    </location>
</feature>
<accession>A0ABP0KR01</accession>
<feature type="compositionally biased region" description="Acidic residues" evidence="1">
    <location>
        <begin position="54"/>
        <end position="66"/>
    </location>
</feature>
<feature type="non-terminal residue" evidence="3">
    <location>
        <position position="422"/>
    </location>
</feature>
<protein>
    <submittedName>
        <fullName evidence="3">Uncharacterized protein</fullName>
    </submittedName>
</protein>
<comment type="caution">
    <text evidence="3">The sequence shown here is derived from an EMBL/GenBank/DDBJ whole genome shotgun (WGS) entry which is preliminary data.</text>
</comment>
<evidence type="ECO:0000313" key="4">
    <source>
        <dbReference type="Proteomes" id="UP001642484"/>
    </source>
</evidence>
<reference evidence="3 4" key="1">
    <citation type="submission" date="2024-02" db="EMBL/GenBank/DDBJ databases">
        <authorList>
            <person name="Chen Y."/>
            <person name="Shah S."/>
            <person name="Dougan E. K."/>
            <person name="Thang M."/>
            <person name="Chan C."/>
        </authorList>
    </citation>
    <scope>NUCLEOTIDE SEQUENCE [LARGE SCALE GENOMIC DNA]</scope>
</reference>
<keyword evidence="4" id="KW-1185">Reference proteome</keyword>
<dbReference type="EMBL" id="CAXAMN010009602">
    <property type="protein sequence ID" value="CAK9029309.1"/>
    <property type="molecule type" value="Genomic_DNA"/>
</dbReference>
<keyword evidence="2" id="KW-0732">Signal</keyword>
<evidence type="ECO:0000256" key="1">
    <source>
        <dbReference type="SAM" id="MobiDB-lite"/>
    </source>
</evidence>
<feature type="region of interest" description="Disordered" evidence="1">
    <location>
        <begin position="54"/>
        <end position="109"/>
    </location>
</feature>
<name>A0ABP0KR01_9DINO</name>
<feature type="compositionally biased region" description="Basic residues" evidence="1">
    <location>
        <begin position="94"/>
        <end position="104"/>
    </location>
</feature>
<gene>
    <name evidence="3" type="ORF">CCMP2556_LOCUS17439</name>
</gene>
<feature type="signal peptide" evidence="2">
    <location>
        <begin position="1"/>
        <end position="22"/>
    </location>
</feature>
<evidence type="ECO:0000313" key="3">
    <source>
        <dbReference type="EMBL" id="CAK9029309.1"/>
    </source>
</evidence>
<evidence type="ECO:0000256" key="2">
    <source>
        <dbReference type="SAM" id="SignalP"/>
    </source>
</evidence>